<dbReference type="PROSITE" id="PS00099">
    <property type="entry name" value="THIOLASE_3"/>
    <property type="match status" value="1"/>
</dbReference>
<gene>
    <name evidence="10" type="ORF">CUU66_06855</name>
</gene>
<feature type="active site" description="Acyl-thioester intermediate" evidence="6">
    <location>
        <position position="86"/>
    </location>
</feature>
<feature type="domain" description="Thiolase N-terminal" evidence="8">
    <location>
        <begin position="3"/>
        <end position="264"/>
    </location>
</feature>
<keyword evidence="11" id="KW-1185">Reference proteome</keyword>
<feature type="active site" description="Proton acceptor" evidence="6">
    <location>
        <position position="381"/>
    </location>
</feature>
<dbReference type="RefSeq" id="WP_101640934.1">
    <property type="nucleotide sequence ID" value="NZ_PGUY01000020.1"/>
</dbReference>
<name>A0A2N5M879_9BACI</name>
<dbReference type="InterPro" id="IPR002155">
    <property type="entry name" value="Thiolase"/>
</dbReference>
<evidence type="ECO:0000256" key="1">
    <source>
        <dbReference type="ARBA" id="ARBA00010982"/>
    </source>
</evidence>
<accession>A0A2N5M879</accession>
<evidence type="ECO:0000313" key="11">
    <source>
        <dbReference type="Proteomes" id="UP000234748"/>
    </source>
</evidence>
<dbReference type="Proteomes" id="UP000234748">
    <property type="component" value="Unassembled WGS sequence"/>
</dbReference>
<evidence type="ECO:0000259" key="8">
    <source>
        <dbReference type="Pfam" id="PF00108"/>
    </source>
</evidence>
<dbReference type="NCBIfam" id="TIGR01930">
    <property type="entry name" value="AcCoA-C-Actrans"/>
    <property type="match status" value="1"/>
</dbReference>
<dbReference type="InterPro" id="IPR016039">
    <property type="entry name" value="Thiolase-like"/>
</dbReference>
<dbReference type="InterPro" id="IPR020617">
    <property type="entry name" value="Thiolase_C"/>
</dbReference>
<dbReference type="Gene3D" id="3.40.47.10">
    <property type="match status" value="2"/>
</dbReference>
<dbReference type="Pfam" id="PF02803">
    <property type="entry name" value="Thiolase_C"/>
    <property type="match status" value="1"/>
</dbReference>
<dbReference type="InterPro" id="IPR020610">
    <property type="entry name" value="Thiolase_AS"/>
</dbReference>
<evidence type="ECO:0000313" key="10">
    <source>
        <dbReference type="EMBL" id="PLT30560.1"/>
    </source>
</evidence>
<dbReference type="PIRSF" id="PIRSF000429">
    <property type="entry name" value="Ac-CoA_Ac_transf"/>
    <property type="match status" value="1"/>
</dbReference>
<dbReference type="PANTHER" id="PTHR18919">
    <property type="entry name" value="ACETYL-COA C-ACYLTRANSFERASE"/>
    <property type="match status" value="1"/>
</dbReference>
<feature type="active site" description="Proton acceptor" evidence="6">
    <location>
        <position position="351"/>
    </location>
</feature>
<evidence type="ECO:0000256" key="3">
    <source>
        <dbReference type="ARBA" id="ARBA00022679"/>
    </source>
</evidence>
<keyword evidence="4 7" id="KW-0012">Acyltransferase</keyword>
<evidence type="ECO:0000259" key="9">
    <source>
        <dbReference type="Pfam" id="PF02803"/>
    </source>
</evidence>
<organism evidence="10 11">
    <name type="scientific">Peribacillus deserti</name>
    <dbReference type="NCBI Taxonomy" id="673318"/>
    <lineage>
        <taxon>Bacteria</taxon>
        <taxon>Bacillati</taxon>
        <taxon>Bacillota</taxon>
        <taxon>Bacilli</taxon>
        <taxon>Bacillales</taxon>
        <taxon>Bacillaceae</taxon>
        <taxon>Peribacillus</taxon>
    </lineage>
</organism>
<dbReference type="CDD" id="cd00751">
    <property type="entry name" value="thiolase"/>
    <property type="match status" value="1"/>
</dbReference>
<dbReference type="PANTHER" id="PTHR18919:SF107">
    <property type="entry name" value="ACETYL-COA ACETYLTRANSFERASE, CYTOSOLIC"/>
    <property type="match status" value="1"/>
</dbReference>
<dbReference type="OrthoDB" id="9764892at2"/>
<dbReference type="AlphaFoldDB" id="A0A2N5M879"/>
<sequence>MPVIVSALRTPIGRYGGALAETKPEDLLAAVMNKTLYGTGCSSSIVDEVIAGQTKQSADAPNIARLAALTAGFPETVTGHTVQKQCGSGMQAVINGVMSILTGQSEVVLAGGVENMSQAPFYFTGNRLGIQPGDLTLYDSNIRSQFCSQPQGIYGSFNMGQTAEWLAETFKITREEQDEFALSSQEKAFKAIESGRFSEEIVPVPVSKGKREVNLFAVDEHPRRTSHEKLSKLSPVFSEKGTVTAGNASGRNDGAAMLLIMSEEKADRLGLRPLAKIRSFASVGVSPKEMGLGPVPASRKALKKAGLKMENMDLVEINEAFSAQVLACLKHWPELDRNRLNVNGGGIALGHPLGCSGARILVTLIHELHKTKQNYGLATLCAAGGLGIAMVVERWKK</sequence>
<reference evidence="10 11" key="1">
    <citation type="submission" date="2017-11" db="EMBL/GenBank/DDBJ databases">
        <title>Comparitive Functional Genomics of Dry Heat Resistant strains isolated from the Viking Spacecraft.</title>
        <authorList>
            <person name="Seuylemezian A."/>
            <person name="Cooper K."/>
            <person name="Vaishampayan P."/>
        </authorList>
    </citation>
    <scope>NUCLEOTIDE SEQUENCE [LARGE SCALE GENOMIC DNA]</scope>
    <source>
        <strain evidence="10 11">V1-29</strain>
    </source>
</reference>
<dbReference type="InterPro" id="IPR020616">
    <property type="entry name" value="Thiolase_N"/>
</dbReference>
<dbReference type="PROSITE" id="PS00737">
    <property type="entry name" value="THIOLASE_2"/>
    <property type="match status" value="1"/>
</dbReference>
<evidence type="ECO:0000256" key="5">
    <source>
        <dbReference type="ARBA" id="ARBA00030755"/>
    </source>
</evidence>
<dbReference type="GO" id="GO:0003985">
    <property type="term" value="F:acetyl-CoA C-acetyltransferase activity"/>
    <property type="evidence" value="ECO:0007669"/>
    <property type="project" value="UniProtKB-EC"/>
</dbReference>
<feature type="domain" description="Thiolase C-terminal" evidence="9">
    <location>
        <begin position="272"/>
        <end position="394"/>
    </location>
</feature>
<dbReference type="EMBL" id="PGUY01000020">
    <property type="protein sequence ID" value="PLT30560.1"/>
    <property type="molecule type" value="Genomic_DNA"/>
</dbReference>
<dbReference type="EC" id="2.3.1.9" evidence="2"/>
<proteinExistence type="inferred from homology"/>
<evidence type="ECO:0000256" key="6">
    <source>
        <dbReference type="PIRSR" id="PIRSR000429-1"/>
    </source>
</evidence>
<comment type="similarity">
    <text evidence="1 7">Belongs to the thiolase-like superfamily. Thiolase family.</text>
</comment>
<evidence type="ECO:0000256" key="4">
    <source>
        <dbReference type="ARBA" id="ARBA00023315"/>
    </source>
</evidence>
<evidence type="ECO:0000256" key="7">
    <source>
        <dbReference type="RuleBase" id="RU003557"/>
    </source>
</evidence>
<comment type="caution">
    <text evidence="10">The sequence shown here is derived from an EMBL/GenBank/DDBJ whole genome shotgun (WGS) entry which is preliminary data.</text>
</comment>
<dbReference type="SUPFAM" id="SSF53901">
    <property type="entry name" value="Thiolase-like"/>
    <property type="match status" value="2"/>
</dbReference>
<evidence type="ECO:0000256" key="2">
    <source>
        <dbReference type="ARBA" id="ARBA00012705"/>
    </source>
</evidence>
<dbReference type="Pfam" id="PF00108">
    <property type="entry name" value="Thiolase_N"/>
    <property type="match status" value="1"/>
</dbReference>
<dbReference type="InterPro" id="IPR020613">
    <property type="entry name" value="Thiolase_CS"/>
</dbReference>
<keyword evidence="3 7" id="KW-0808">Transferase</keyword>
<protein>
    <recommendedName>
        <fullName evidence="2">acetyl-CoA C-acetyltransferase</fullName>
        <ecNumber evidence="2">2.3.1.9</ecNumber>
    </recommendedName>
    <alternativeName>
        <fullName evidence="5">Acetoacetyl-CoA thiolase</fullName>
    </alternativeName>
</protein>
<dbReference type="FunFam" id="3.40.47.10:FF:000010">
    <property type="entry name" value="Acetyl-CoA acetyltransferase (Thiolase)"/>
    <property type="match status" value="1"/>
</dbReference>